<feature type="coiled-coil region" evidence="5">
    <location>
        <begin position="83"/>
        <end position="110"/>
    </location>
</feature>
<proteinExistence type="predicted"/>
<dbReference type="Proteomes" id="UP000237000">
    <property type="component" value="Unassembled WGS sequence"/>
</dbReference>
<evidence type="ECO:0000313" key="7">
    <source>
        <dbReference type="EMBL" id="POO00532.1"/>
    </source>
</evidence>
<dbReference type="STRING" id="63057.A0A2P5FRY9"/>
<evidence type="ECO:0000256" key="5">
    <source>
        <dbReference type="SAM" id="Coils"/>
    </source>
</evidence>
<dbReference type="Gene3D" id="1.20.120.160">
    <property type="entry name" value="HPT domain"/>
    <property type="match status" value="1"/>
</dbReference>
<dbReference type="GO" id="GO:0043424">
    <property type="term" value="F:protein histidine kinase binding"/>
    <property type="evidence" value="ECO:0007669"/>
    <property type="project" value="UniProtKB-UniRule"/>
</dbReference>
<keyword evidence="7" id="KW-0418">Kinase</keyword>
<dbReference type="GO" id="GO:0000160">
    <property type="term" value="P:phosphorelay signal transduction system"/>
    <property type="evidence" value="ECO:0007669"/>
    <property type="project" value="UniProtKB-UniRule"/>
</dbReference>
<dbReference type="InterPro" id="IPR036641">
    <property type="entry name" value="HPT_dom_sf"/>
</dbReference>
<name>A0A2P5FRY9_TREOI</name>
<keyword evidence="7" id="KW-0808">Transferase</keyword>
<dbReference type="InterPro" id="IPR008207">
    <property type="entry name" value="Sig_transdc_His_kin_Hpt_dom"/>
</dbReference>
<keyword evidence="8" id="KW-1185">Reference proteome</keyword>
<dbReference type="EMBL" id="JXTC01000012">
    <property type="protein sequence ID" value="POO00532.1"/>
    <property type="molecule type" value="Genomic_DNA"/>
</dbReference>
<comment type="caution">
    <text evidence="3">Lacks conserved residue(s) required for the propagation of feature annotation.</text>
</comment>
<dbReference type="InterPro" id="IPR045871">
    <property type="entry name" value="AHP1-5/YPD1"/>
</dbReference>
<comment type="function">
    <text evidence="4">Functions as a two-component phosphorelay mediators between cytokinin sensor histidine kinases and response regulators (B-type ARRs). Plays an important role in propagating cytokinin signal transduction.</text>
</comment>
<dbReference type="PANTHER" id="PTHR28242">
    <property type="entry name" value="PHOSPHORELAY INTERMEDIATE PROTEIN YPD1"/>
    <property type="match status" value="1"/>
</dbReference>
<dbReference type="PANTHER" id="PTHR28242:SF41">
    <property type="entry name" value="HISTIDINE CONTAINING PHOSPHOTRANSFER PROTEIN"/>
    <property type="match status" value="1"/>
</dbReference>
<evidence type="ECO:0000313" key="8">
    <source>
        <dbReference type="Proteomes" id="UP000237000"/>
    </source>
</evidence>
<dbReference type="Pfam" id="PF01627">
    <property type="entry name" value="Hpt"/>
    <property type="match status" value="1"/>
</dbReference>
<dbReference type="OrthoDB" id="1673781at2759"/>
<evidence type="ECO:0000256" key="3">
    <source>
        <dbReference type="PROSITE-ProRule" id="PRU00110"/>
    </source>
</evidence>
<evidence type="ECO:0000259" key="6">
    <source>
        <dbReference type="PROSITE" id="PS50894"/>
    </source>
</evidence>
<dbReference type="PROSITE" id="PS50894">
    <property type="entry name" value="HPT"/>
    <property type="match status" value="1"/>
</dbReference>
<evidence type="ECO:0000256" key="4">
    <source>
        <dbReference type="RuleBase" id="RU369004"/>
    </source>
</evidence>
<dbReference type="GO" id="GO:0009736">
    <property type="term" value="P:cytokinin-activated signaling pathway"/>
    <property type="evidence" value="ECO:0007669"/>
    <property type="project" value="UniProtKB-KW"/>
</dbReference>
<feature type="domain" description="HPt" evidence="6">
    <location>
        <begin position="17"/>
        <end position="110"/>
    </location>
</feature>
<dbReference type="AlphaFoldDB" id="A0A2P5FRY9"/>
<organism evidence="7 8">
    <name type="scientific">Trema orientale</name>
    <name type="common">Charcoal tree</name>
    <name type="synonym">Celtis orientalis</name>
    <dbReference type="NCBI Taxonomy" id="63057"/>
    <lineage>
        <taxon>Eukaryota</taxon>
        <taxon>Viridiplantae</taxon>
        <taxon>Streptophyta</taxon>
        <taxon>Embryophyta</taxon>
        <taxon>Tracheophyta</taxon>
        <taxon>Spermatophyta</taxon>
        <taxon>Magnoliopsida</taxon>
        <taxon>eudicotyledons</taxon>
        <taxon>Gunneridae</taxon>
        <taxon>Pentapetalae</taxon>
        <taxon>rosids</taxon>
        <taxon>fabids</taxon>
        <taxon>Rosales</taxon>
        <taxon>Cannabaceae</taxon>
        <taxon>Trema</taxon>
    </lineage>
</organism>
<sequence>MLDKHYVTVEKLEGKNNPNFAEEVMTMYFRESTKIIAIIEQALEKPPIDFIGLEKYIDQLKGSSSSIGAKKVRIEVNQMGKCIEEQEEDIERMKTIFKQLKKEHENLRGRIEPYFRLLRQVGPLETAQRPR</sequence>
<dbReference type="GO" id="GO:0009927">
    <property type="term" value="F:histidine phosphotransfer kinase activity"/>
    <property type="evidence" value="ECO:0007669"/>
    <property type="project" value="UniProtKB-UniRule"/>
</dbReference>
<keyword evidence="5" id="KW-0175">Coiled coil</keyword>
<dbReference type="GO" id="GO:0005829">
    <property type="term" value="C:cytosol"/>
    <property type="evidence" value="ECO:0007669"/>
    <property type="project" value="UniProtKB-SubCell"/>
</dbReference>
<dbReference type="GO" id="GO:0005634">
    <property type="term" value="C:nucleus"/>
    <property type="evidence" value="ECO:0007669"/>
    <property type="project" value="UniProtKB-SubCell"/>
</dbReference>
<reference evidence="8" key="1">
    <citation type="submission" date="2016-06" db="EMBL/GenBank/DDBJ databases">
        <title>Parallel loss of symbiosis genes in relatives of nitrogen-fixing non-legume Parasponia.</title>
        <authorList>
            <person name="Van Velzen R."/>
            <person name="Holmer R."/>
            <person name="Bu F."/>
            <person name="Rutten L."/>
            <person name="Van Zeijl A."/>
            <person name="Liu W."/>
            <person name="Santuari L."/>
            <person name="Cao Q."/>
            <person name="Sharma T."/>
            <person name="Shen D."/>
            <person name="Roswanjaya Y."/>
            <person name="Wardhani T."/>
            <person name="Kalhor M.S."/>
            <person name="Jansen J."/>
            <person name="Van den Hoogen J."/>
            <person name="Gungor B."/>
            <person name="Hartog M."/>
            <person name="Hontelez J."/>
            <person name="Verver J."/>
            <person name="Yang W.-C."/>
            <person name="Schijlen E."/>
            <person name="Repin R."/>
            <person name="Schilthuizen M."/>
            <person name="Schranz E."/>
            <person name="Heidstra R."/>
            <person name="Miyata K."/>
            <person name="Fedorova E."/>
            <person name="Kohlen W."/>
            <person name="Bisseling T."/>
            <person name="Smit S."/>
            <person name="Geurts R."/>
        </authorList>
    </citation>
    <scope>NUCLEOTIDE SEQUENCE [LARGE SCALE GENOMIC DNA]</scope>
    <source>
        <strain evidence="8">cv. RG33-2</strain>
    </source>
</reference>
<accession>A0A2P5FRY9</accession>
<comment type="caution">
    <text evidence="7">The sequence shown here is derived from an EMBL/GenBank/DDBJ whole genome shotgun (WGS) entry which is preliminary data.</text>
</comment>
<comment type="domain">
    <text evidence="4">Histidine-containing phosphotransfer domain (HPt) contains an active histidine that mediates the phosphotransfer.</text>
</comment>
<protein>
    <recommendedName>
        <fullName evidence="4">Histidine-containing phosphotransfer protein</fullName>
    </recommendedName>
</protein>
<keyword evidence="2 4" id="KW-0902">Two-component regulatory system</keyword>
<dbReference type="InParanoid" id="A0A2P5FRY9"/>
<evidence type="ECO:0000256" key="2">
    <source>
        <dbReference type="ARBA" id="ARBA00023012"/>
    </source>
</evidence>
<keyword evidence="1 4" id="KW-0932">Cytokinin signaling pathway</keyword>
<comment type="subcellular location">
    <subcellularLocation>
        <location evidence="4">Cytoplasm</location>
        <location evidence="4">Cytosol</location>
    </subcellularLocation>
    <subcellularLocation>
        <location evidence="4">Nucleus</location>
    </subcellularLocation>
</comment>
<dbReference type="SUPFAM" id="SSF47226">
    <property type="entry name" value="Histidine-containing phosphotransfer domain, HPT domain"/>
    <property type="match status" value="1"/>
</dbReference>
<gene>
    <name evidence="7" type="ORF">TorRG33x02_036060</name>
</gene>
<evidence type="ECO:0000256" key="1">
    <source>
        <dbReference type="ARBA" id="ARBA00022864"/>
    </source>
</evidence>